<dbReference type="Pfam" id="PF08070">
    <property type="entry name" value="DTHCT"/>
    <property type="match status" value="1"/>
</dbReference>
<feature type="region of interest" description="Disordered" evidence="1">
    <location>
        <begin position="1"/>
        <end position="104"/>
    </location>
</feature>
<feature type="compositionally biased region" description="Basic residues" evidence="1">
    <location>
        <begin position="60"/>
        <end position="72"/>
    </location>
</feature>
<evidence type="ECO:0000259" key="2">
    <source>
        <dbReference type="Pfam" id="PF08070"/>
    </source>
</evidence>
<feature type="compositionally biased region" description="Basic residues" evidence="1">
    <location>
        <begin position="1"/>
        <end position="11"/>
    </location>
</feature>
<organism evidence="3">
    <name type="scientific">Micrurus corallinus</name>
    <name type="common">Brazilian coral snake</name>
    <dbReference type="NCBI Taxonomy" id="54390"/>
    <lineage>
        <taxon>Eukaryota</taxon>
        <taxon>Metazoa</taxon>
        <taxon>Chordata</taxon>
        <taxon>Craniata</taxon>
        <taxon>Vertebrata</taxon>
        <taxon>Euteleostomi</taxon>
        <taxon>Lepidosauria</taxon>
        <taxon>Squamata</taxon>
        <taxon>Bifurcata</taxon>
        <taxon>Unidentata</taxon>
        <taxon>Episquamata</taxon>
        <taxon>Toxicofera</taxon>
        <taxon>Serpentes</taxon>
        <taxon>Colubroidea</taxon>
        <taxon>Elapidae</taxon>
        <taxon>Elapinae</taxon>
        <taxon>Micrurus</taxon>
    </lineage>
</organism>
<accession>A0A2D4GGV0</accession>
<reference evidence="3" key="2">
    <citation type="submission" date="2017-11" db="EMBL/GenBank/DDBJ databases">
        <title>Coralsnake Venomics: Analyses of Venom Gland Transcriptomes and Proteomes of Six Brazilian Taxa.</title>
        <authorList>
            <person name="Aird S.D."/>
            <person name="Jorge da Silva N."/>
            <person name="Qiu L."/>
            <person name="Villar-Briones A."/>
            <person name="Aparecida-Saddi V."/>
            <person name="Campos-Telles M.P."/>
            <person name="Grau M."/>
            <person name="Mikheyev A.S."/>
        </authorList>
    </citation>
    <scope>NUCLEOTIDE SEQUENCE</scope>
    <source>
        <tissue evidence="3">Venom_gland</tissue>
    </source>
</reference>
<feature type="compositionally biased region" description="Basic residues" evidence="1">
    <location>
        <begin position="36"/>
        <end position="46"/>
    </location>
</feature>
<evidence type="ECO:0000256" key="1">
    <source>
        <dbReference type="SAM" id="MobiDB-lite"/>
    </source>
</evidence>
<proteinExistence type="predicted"/>
<dbReference type="InterPro" id="IPR012542">
    <property type="entry name" value="DTHCT"/>
</dbReference>
<protein>
    <recommendedName>
        <fullName evidence="2">DTHCT domain-containing protein</fullName>
    </recommendedName>
</protein>
<dbReference type="EMBL" id="IACJ01120209">
    <property type="protein sequence ID" value="LAA58952.1"/>
    <property type="molecule type" value="Transcribed_RNA"/>
</dbReference>
<sequence length="120" mass="13440">MPSKLKRSLKPKKMELINSDSESEFGIPKKPIVPKGKGRGAKKRKPSGSENEGEYNPGRKPPKSIASKKLKKTAFDPDSDVDIFPSDFASETTSRPRTGRARKEVKYFAESDEDDDYAMF</sequence>
<reference evidence="3" key="1">
    <citation type="submission" date="2017-07" db="EMBL/GenBank/DDBJ databases">
        <authorList>
            <person name="Mikheyev A."/>
            <person name="Grau M."/>
        </authorList>
    </citation>
    <scope>NUCLEOTIDE SEQUENCE</scope>
    <source>
        <tissue evidence="3">Venom_gland</tissue>
    </source>
</reference>
<feature type="compositionally biased region" description="Low complexity" evidence="1">
    <location>
        <begin position="26"/>
        <end position="35"/>
    </location>
</feature>
<feature type="domain" description="DTHCT" evidence="2">
    <location>
        <begin position="10"/>
        <end position="108"/>
    </location>
</feature>
<evidence type="ECO:0000313" key="3">
    <source>
        <dbReference type="EMBL" id="LAA58952.1"/>
    </source>
</evidence>
<dbReference type="AlphaFoldDB" id="A0A2D4GGV0"/>
<name>A0A2D4GGV0_MICCO</name>